<feature type="transmembrane region" description="Helical" evidence="1">
    <location>
        <begin position="180"/>
        <end position="205"/>
    </location>
</feature>
<evidence type="ECO:0000256" key="1">
    <source>
        <dbReference type="SAM" id="Phobius"/>
    </source>
</evidence>
<keyword evidence="1" id="KW-1133">Transmembrane helix</keyword>
<feature type="transmembrane region" description="Helical" evidence="1">
    <location>
        <begin position="308"/>
        <end position="326"/>
    </location>
</feature>
<sequence length="710" mass="80203">MTALSSTPWSWIKQLGVLLFFYLYLVLVFIPSPFLLNADDYYVFTEYGWFDSDWAWLKHMLSFNQTRFTFTGDYLLFRPGLFFMMGANDILWREATDLLIFEWLLICALALWVLYRACALFTPHWLAALLALSLTSLIPANAHVSFHWSTAVFYMICLGLFTQGALWLGRSDGQGPSRPVLGILALFFASLFHELAIPALIGMIGYHAARGALGSNPVGSTLKPLLILTAPIALYAVFYLINAFYYDANAIFSLQFEPSAVRDGDDRTLVEKLTLAGRYLYGVLTMMIPSAIWSEWKAALMPDSMLKLTRAGETLACVALALWALGRVLRRHGWRSVFAHTHWVERAAQIALASTFAGVLVGRIISRGHATSMYYTMYLYFFLIIVAALLGRWLAHSSPRKRRRILIGVGLYLALPLLFNAPLIKQRFSAEAKSSGTLALMDMAQRIRGHQAQQDEGKARCFGGVFLEFPEQESEQDTMVLESLMTLFQPRSCDRNEDKPVYYIMKRSPESGELMLGEYNPLSFWFSPNSGGALHKEPLAPMTALAPERLRGLFWGPGGGVIKQEKRPDWDKLEALHLDGAEIEISAGTRGVSFQVESQDAFPLFYNFGLLLESKSGERLVAQWGDNRIHVAQFTAEGGEPFREREYYVPYMKSKTRVSVKQRAEDRCLLEMGRVIIASIPQCHLTGRMTLFRWDGADQKETLSDVWSNE</sequence>
<keyword evidence="1" id="KW-0812">Transmembrane</keyword>
<comment type="caution">
    <text evidence="2">The sequence shown here is derived from an EMBL/GenBank/DDBJ whole genome shotgun (WGS) entry which is preliminary data.</text>
</comment>
<feature type="transmembrane region" description="Helical" evidence="1">
    <location>
        <begin position="225"/>
        <end position="246"/>
    </location>
</feature>
<keyword evidence="1" id="KW-0472">Membrane</keyword>
<keyword evidence="3" id="KW-1185">Reference proteome</keyword>
<evidence type="ECO:0000313" key="2">
    <source>
        <dbReference type="EMBL" id="OSM04338.1"/>
    </source>
</evidence>
<accession>A0A1Y2K4M4</accession>
<reference evidence="2 3" key="1">
    <citation type="journal article" date="2016" name="BMC Genomics">
        <title>Combined genomic and structural analyses of a cultured magnetotactic bacterium reveals its niche adaptation to a dynamic environment.</title>
        <authorList>
            <person name="Araujo A.C."/>
            <person name="Morillo V."/>
            <person name="Cypriano J."/>
            <person name="Teixeira L.C."/>
            <person name="Leao P."/>
            <person name="Lyra S."/>
            <person name="Almeida L.G."/>
            <person name="Bazylinski D.A."/>
            <person name="Vasconcellos A.T."/>
            <person name="Abreu F."/>
            <person name="Lins U."/>
        </authorList>
    </citation>
    <scope>NUCLEOTIDE SEQUENCE [LARGE SCALE GENOMIC DNA]</scope>
    <source>
        <strain evidence="2 3">IT-1</strain>
    </source>
</reference>
<feature type="transmembrane region" description="Helical" evidence="1">
    <location>
        <begin position="15"/>
        <end position="36"/>
    </location>
</feature>
<proteinExistence type="predicted"/>
<feature type="transmembrane region" description="Helical" evidence="1">
    <location>
        <begin position="98"/>
        <end position="118"/>
    </location>
</feature>
<feature type="transmembrane region" description="Helical" evidence="1">
    <location>
        <begin position="347"/>
        <end position="366"/>
    </location>
</feature>
<name>A0A1Y2K4M4_9PROT</name>
<protein>
    <submittedName>
        <fullName evidence="2">Uncharacterized protein</fullName>
    </submittedName>
</protein>
<feature type="transmembrane region" description="Helical" evidence="1">
    <location>
        <begin position="372"/>
        <end position="393"/>
    </location>
</feature>
<gene>
    <name evidence="2" type="ORF">MAIT1_04230</name>
</gene>
<dbReference type="AlphaFoldDB" id="A0A1Y2K4M4"/>
<dbReference type="EMBL" id="LVJN01000019">
    <property type="protein sequence ID" value="OSM04338.1"/>
    <property type="molecule type" value="Genomic_DNA"/>
</dbReference>
<dbReference type="Proteomes" id="UP000194003">
    <property type="component" value="Unassembled WGS sequence"/>
</dbReference>
<feature type="transmembrane region" description="Helical" evidence="1">
    <location>
        <begin position="405"/>
        <end position="424"/>
    </location>
</feature>
<feature type="transmembrane region" description="Helical" evidence="1">
    <location>
        <begin position="279"/>
        <end position="296"/>
    </location>
</feature>
<feature type="transmembrane region" description="Helical" evidence="1">
    <location>
        <begin position="148"/>
        <end position="168"/>
    </location>
</feature>
<evidence type="ECO:0000313" key="3">
    <source>
        <dbReference type="Proteomes" id="UP000194003"/>
    </source>
</evidence>
<feature type="transmembrane region" description="Helical" evidence="1">
    <location>
        <begin position="125"/>
        <end position="142"/>
    </location>
</feature>
<organism evidence="2 3">
    <name type="scientific">Magnetofaba australis IT-1</name>
    <dbReference type="NCBI Taxonomy" id="1434232"/>
    <lineage>
        <taxon>Bacteria</taxon>
        <taxon>Pseudomonadati</taxon>
        <taxon>Pseudomonadota</taxon>
        <taxon>Magnetococcia</taxon>
        <taxon>Magnetococcales</taxon>
        <taxon>Magnetococcaceae</taxon>
        <taxon>Magnetofaba</taxon>
    </lineage>
</organism>